<dbReference type="AlphaFoldDB" id="A0A162NCU4"/>
<accession>A0A162NCU4</accession>
<dbReference type="PANTHER" id="PTHR30383">
    <property type="entry name" value="THIOESTERASE 1/PROTEASE 1/LYSOPHOSPHOLIPASE L1"/>
    <property type="match status" value="1"/>
</dbReference>
<dbReference type="Gene3D" id="3.40.50.1110">
    <property type="entry name" value="SGNH hydrolase"/>
    <property type="match status" value="1"/>
</dbReference>
<protein>
    <submittedName>
        <fullName evidence="2">GDSL-like Lipase/Acylhydrolase</fullName>
    </submittedName>
</protein>
<feature type="domain" description="SGNH hydrolase-type esterase" evidence="1">
    <location>
        <begin position="276"/>
        <end position="396"/>
    </location>
</feature>
<name>A0A162NCU4_9CLOT</name>
<comment type="caution">
    <text evidence="2">The sequence shown here is derived from an EMBL/GenBank/DDBJ whole genome shotgun (WGS) entry which is preliminary data.</text>
</comment>
<proteinExistence type="predicted"/>
<dbReference type="Gene3D" id="2.60.120.260">
    <property type="entry name" value="Galactose-binding domain-like"/>
    <property type="match status" value="1"/>
</dbReference>
<dbReference type="EMBL" id="LITT01000003">
    <property type="protein sequence ID" value="OAA91919.1"/>
    <property type="molecule type" value="Genomic_DNA"/>
</dbReference>
<gene>
    <name evidence="2" type="ORF">WY13_00321</name>
</gene>
<dbReference type="PATRIC" id="fig|1538.10.peg.808"/>
<dbReference type="Pfam" id="PF13472">
    <property type="entry name" value="Lipase_GDSL_2"/>
    <property type="match status" value="1"/>
</dbReference>
<dbReference type="InterPro" id="IPR036514">
    <property type="entry name" value="SGNH_hydro_sf"/>
</dbReference>
<sequence>MRQKILIIISAVFAYCVMLFVSSAKINIIKKTKPTPQKVIHKESPYEKYGYNINAGLLRYKNKLKNTSTQKVRIYCIGESNTRGEYSSDEINKSWVGVMKSSLQNQFGNAGEGFISIYEGALPSGTKPRWKLGTGWSVSGASREVTSNVGGFGGCFGISNKSTSPAALTFNGTNLDLLYSKAKDGGTAVVTIDGKKVGSIDCLGETESFSHKVSYSGLANTRHTLVITPNKTSNIFVEGAIASSSTAGIEVDKIAISSKMASYFTTDTTKKIWNVSPKPDLVLLSFGLNEAGRGISVQDYKESMINLVSYWKERGSDVCLVSNQMPAETWTANWSAYVMSLYEIADAYNTGVIDIYKAYYKDYTAAQKEGLFGMAKNDYSGGSGTNTAHPSDKGYRYIGDVIYGNLQ</sequence>
<evidence type="ECO:0000313" key="2">
    <source>
        <dbReference type="EMBL" id="OAA91919.1"/>
    </source>
</evidence>
<dbReference type="SUPFAM" id="SSF52266">
    <property type="entry name" value="SGNH hydrolase"/>
    <property type="match status" value="1"/>
</dbReference>
<dbReference type="RefSeq" id="WP_063553955.1">
    <property type="nucleotide sequence ID" value="NZ_LITT01000003.1"/>
</dbReference>
<dbReference type="Proteomes" id="UP000077407">
    <property type="component" value="Unassembled WGS sequence"/>
</dbReference>
<dbReference type="OrthoDB" id="388542at2"/>
<dbReference type="GO" id="GO:0004622">
    <property type="term" value="F:phosphatidylcholine lysophospholipase activity"/>
    <property type="evidence" value="ECO:0007669"/>
    <property type="project" value="TreeGrafter"/>
</dbReference>
<reference evidence="2 3" key="1">
    <citation type="journal article" date="2015" name="Biotechnol. Bioeng.">
        <title>Genome sequence and phenotypic characterization of Caulobacter segnis.</title>
        <authorList>
            <person name="Patel S."/>
            <person name="Fletcher B."/>
            <person name="Scott D.C."/>
            <person name="Ely B."/>
        </authorList>
    </citation>
    <scope>NUCLEOTIDE SEQUENCE [LARGE SCALE GENOMIC DNA]</scope>
    <source>
        <strain evidence="2 3">ERI-2</strain>
    </source>
</reference>
<dbReference type="CDD" id="cd00229">
    <property type="entry name" value="SGNH_hydrolase"/>
    <property type="match status" value="1"/>
</dbReference>
<keyword evidence="2" id="KW-0378">Hydrolase</keyword>
<dbReference type="PANTHER" id="PTHR30383:SF5">
    <property type="entry name" value="SGNH HYDROLASE-TYPE ESTERASE DOMAIN-CONTAINING PROTEIN"/>
    <property type="match status" value="1"/>
</dbReference>
<dbReference type="InterPro" id="IPR051532">
    <property type="entry name" value="Ester_Hydrolysis_Enzymes"/>
</dbReference>
<evidence type="ECO:0000259" key="1">
    <source>
        <dbReference type="Pfam" id="PF13472"/>
    </source>
</evidence>
<organism evidence="2 3">
    <name type="scientific">Clostridium ljungdahlii</name>
    <dbReference type="NCBI Taxonomy" id="1538"/>
    <lineage>
        <taxon>Bacteria</taxon>
        <taxon>Bacillati</taxon>
        <taxon>Bacillota</taxon>
        <taxon>Clostridia</taxon>
        <taxon>Eubacteriales</taxon>
        <taxon>Clostridiaceae</taxon>
        <taxon>Clostridium</taxon>
    </lineage>
</organism>
<evidence type="ECO:0000313" key="3">
    <source>
        <dbReference type="Proteomes" id="UP000077407"/>
    </source>
</evidence>
<dbReference type="InterPro" id="IPR013830">
    <property type="entry name" value="SGNH_hydro"/>
</dbReference>